<dbReference type="HOGENOM" id="CLU_2497410_0_0_1"/>
<dbReference type="Proteomes" id="UP000054549">
    <property type="component" value="Unassembled WGS sequence"/>
</dbReference>
<dbReference type="InParanoid" id="A0A0C2RY26"/>
<dbReference type="AlphaFoldDB" id="A0A0C2RY26"/>
<protein>
    <submittedName>
        <fullName evidence="1">Uncharacterized protein</fullName>
    </submittedName>
</protein>
<proteinExistence type="predicted"/>
<gene>
    <name evidence="1" type="ORF">M378DRAFT_645267</name>
</gene>
<accession>A0A0C2RY26</accession>
<organism evidence="1 2">
    <name type="scientific">Amanita muscaria (strain Koide BX008)</name>
    <dbReference type="NCBI Taxonomy" id="946122"/>
    <lineage>
        <taxon>Eukaryota</taxon>
        <taxon>Fungi</taxon>
        <taxon>Dikarya</taxon>
        <taxon>Basidiomycota</taxon>
        <taxon>Agaricomycotina</taxon>
        <taxon>Agaricomycetes</taxon>
        <taxon>Agaricomycetidae</taxon>
        <taxon>Agaricales</taxon>
        <taxon>Pluteineae</taxon>
        <taxon>Amanitaceae</taxon>
        <taxon>Amanita</taxon>
    </lineage>
</organism>
<reference evidence="1 2" key="1">
    <citation type="submission" date="2014-04" db="EMBL/GenBank/DDBJ databases">
        <title>Evolutionary Origins and Diversification of the Mycorrhizal Mutualists.</title>
        <authorList>
            <consortium name="DOE Joint Genome Institute"/>
            <consortium name="Mycorrhizal Genomics Consortium"/>
            <person name="Kohler A."/>
            <person name="Kuo A."/>
            <person name="Nagy L.G."/>
            <person name="Floudas D."/>
            <person name="Copeland A."/>
            <person name="Barry K.W."/>
            <person name="Cichocki N."/>
            <person name="Veneault-Fourrey C."/>
            <person name="LaButti K."/>
            <person name="Lindquist E.A."/>
            <person name="Lipzen A."/>
            <person name="Lundell T."/>
            <person name="Morin E."/>
            <person name="Murat C."/>
            <person name="Riley R."/>
            <person name="Ohm R."/>
            <person name="Sun H."/>
            <person name="Tunlid A."/>
            <person name="Henrissat B."/>
            <person name="Grigoriev I.V."/>
            <person name="Hibbett D.S."/>
            <person name="Martin F."/>
        </authorList>
    </citation>
    <scope>NUCLEOTIDE SEQUENCE [LARGE SCALE GENOMIC DNA]</scope>
    <source>
        <strain evidence="1 2">Koide BX008</strain>
    </source>
</reference>
<dbReference type="EMBL" id="KN818545">
    <property type="protein sequence ID" value="KIL55230.1"/>
    <property type="molecule type" value="Genomic_DNA"/>
</dbReference>
<evidence type="ECO:0000313" key="1">
    <source>
        <dbReference type="EMBL" id="KIL55230.1"/>
    </source>
</evidence>
<evidence type="ECO:0000313" key="2">
    <source>
        <dbReference type="Proteomes" id="UP000054549"/>
    </source>
</evidence>
<keyword evidence="2" id="KW-1185">Reference proteome</keyword>
<sequence>MSDSSTAIFPKSTNVKVNKSDVNNSGRDNHIRTYNVQNSYNIVFPDVISAIQQFVAWIGSRGRDPVEISDIVPLQIPSLVRYLCTK</sequence>
<name>A0A0C2RY26_AMAMK</name>